<comment type="caution">
    <text evidence="2">The sequence shown here is derived from an EMBL/GenBank/DDBJ whole genome shotgun (WGS) entry which is preliminary data.</text>
</comment>
<proteinExistence type="predicted"/>
<protein>
    <submittedName>
        <fullName evidence="2">Uncharacterized protein</fullName>
    </submittedName>
</protein>
<reference evidence="2 3" key="1">
    <citation type="journal article" date="2015" name="Genome Biol. Evol.">
        <title>Comparative Genomics of a Bacterivorous Green Alga Reveals Evolutionary Causalities and Consequences of Phago-Mixotrophic Mode of Nutrition.</title>
        <authorList>
            <person name="Burns J.A."/>
            <person name="Paasch A."/>
            <person name="Narechania A."/>
            <person name="Kim E."/>
        </authorList>
    </citation>
    <scope>NUCLEOTIDE SEQUENCE [LARGE SCALE GENOMIC DNA]</scope>
    <source>
        <strain evidence="2 3">PLY_AMNH</strain>
    </source>
</reference>
<feature type="region of interest" description="Disordered" evidence="1">
    <location>
        <begin position="1"/>
        <end position="116"/>
    </location>
</feature>
<accession>A0AAE0ESY7</accession>
<dbReference type="EMBL" id="LGRX02033826">
    <property type="protein sequence ID" value="KAK3239783.1"/>
    <property type="molecule type" value="Genomic_DNA"/>
</dbReference>
<feature type="compositionally biased region" description="Pro residues" evidence="1">
    <location>
        <begin position="43"/>
        <end position="58"/>
    </location>
</feature>
<name>A0AAE0ESY7_9CHLO</name>
<dbReference type="AlphaFoldDB" id="A0AAE0ESY7"/>
<evidence type="ECO:0000313" key="3">
    <source>
        <dbReference type="Proteomes" id="UP001190700"/>
    </source>
</evidence>
<sequence length="116" mass="12826">MRSALPPADPSIERRDPGELSPDAIPPRRQGRHRARQGFWIPTHPPPPPIEDAPPSPDYSPGSTTDEEDETSTDNFETDDSSFWSMNDSPTAPQPQSFNTMTLLRANRAMPPSTSD</sequence>
<evidence type="ECO:0000313" key="2">
    <source>
        <dbReference type="EMBL" id="KAK3239783.1"/>
    </source>
</evidence>
<feature type="compositionally biased region" description="Polar residues" evidence="1">
    <location>
        <begin position="83"/>
        <end position="102"/>
    </location>
</feature>
<keyword evidence="3" id="KW-1185">Reference proteome</keyword>
<gene>
    <name evidence="2" type="ORF">CYMTET_50313</name>
</gene>
<evidence type="ECO:0000256" key="1">
    <source>
        <dbReference type="SAM" id="MobiDB-lite"/>
    </source>
</evidence>
<organism evidence="2 3">
    <name type="scientific">Cymbomonas tetramitiformis</name>
    <dbReference type="NCBI Taxonomy" id="36881"/>
    <lineage>
        <taxon>Eukaryota</taxon>
        <taxon>Viridiplantae</taxon>
        <taxon>Chlorophyta</taxon>
        <taxon>Pyramimonadophyceae</taxon>
        <taxon>Pyramimonadales</taxon>
        <taxon>Pyramimonadaceae</taxon>
        <taxon>Cymbomonas</taxon>
    </lineage>
</organism>
<dbReference type="Proteomes" id="UP001190700">
    <property type="component" value="Unassembled WGS sequence"/>
</dbReference>
<feature type="compositionally biased region" description="Acidic residues" evidence="1">
    <location>
        <begin position="65"/>
        <end position="80"/>
    </location>
</feature>